<feature type="compositionally biased region" description="Polar residues" evidence="1">
    <location>
        <begin position="247"/>
        <end position="262"/>
    </location>
</feature>
<gene>
    <name evidence="2" type="ORF">HRR80_008206</name>
</gene>
<evidence type="ECO:0000313" key="3">
    <source>
        <dbReference type="Proteomes" id="UP001161757"/>
    </source>
</evidence>
<proteinExistence type="predicted"/>
<feature type="compositionally biased region" description="Polar residues" evidence="1">
    <location>
        <begin position="15"/>
        <end position="27"/>
    </location>
</feature>
<feature type="compositionally biased region" description="Low complexity" evidence="1">
    <location>
        <begin position="184"/>
        <end position="194"/>
    </location>
</feature>
<comment type="caution">
    <text evidence="2">The sequence shown here is derived from an EMBL/GenBank/DDBJ whole genome shotgun (WGS) entry which is preliminary data.</text>
</comment>
<protein>
    <submittedName>
        <fullName evidence="2">Uncharacterized protein</fullName>
    </submittedName>
</protein>
<reference evidence="2" key="1">
    <citation type="submission" date="2023-01" db="EMBL/GenBank/DDBJ databases">
        <title>Exophiala dermititidis isolated from Cystic Fibrosis Patient.</title>
        <authorList>
            <person name="Kurbessoian T."/>
            <person name="Crocker A."/>
            <person name="Murante D."/>
            <person name="Hogan D.A."/>
            <person name="Stajich J.E."/>
        </authorList>
    </citation>
    <scope>NUCLEOTIDE SEQUENCE</scope>
    <source>
        <strain evidence="2">Ex8</strain>
    </source>
</reference>
<accession>A0AAN6IRK6</accession>
<sequence>MASASQGRNGLAQKLDTSYTSFSSTEGMRSPRTPTYIPESASTATLMPFDHAEYLDKVTSKPTKRLVAPPPPGLPSAWIWTCHLCHSRYPLGVTQRCLVDGHYYCSGETDKPSLRKRKKPKSCTSEFDYHSWKQWGDWRRKVLQSMDNPRILRGCDFCDYPSQCRSVSDASPVAELLTSEGFGSVSSSVSGSEPPEQEQRQTKVGATTSKQNVDLENILNGVPSSNKKSKGKSGKSTTSRSTRSAKDTNQAYSRQELVTGSQPLLIPSLQEEMAKEAARLRELIGLDVWGDLHEVEAEKAKVE</sequence>
<feature type="region of interest" description="Disordered" evidence="1">
    <location>
        <begin position="1"/>
        <end position="34"/>
    </location>
</feature>
<name>A0AAN6IRK6_EXODE</name>
<feature type="compositionally biased region" description="Polar residues" evidence="1">
    <location>
        <begin position="202"/>
        <end position="214"/>
    </location>
</feature>
<dbReference type="AlphaFoldDB" id="A0AAN6IRK6"/>
<evidence type="ECO:0000256" key="1">
    <source>
        <dbReference type="SAM" id="MobiDB-lite"/>
    </source>
</evidence>
<dbReference type="EMBL" id="JAJGCB010000022">
    <property type="protein sequence ID" value="KAJ8987853.1"/>
    <property type="molecule type" value="Genomic_DNA"/>
</dbReference>
<evidence type="ECO:0000313" key="2">
    <source>
        <dbReference type="EMBL" id="KAJ8987853.1"/>
    </source>
</evidence>
<feature type="region of interest" description="Disordered" evidence="1">
    <location>
        <begin position="184"/>
        <end position="264"/>
    </location>
</feature>
<dbReference type="Proteomes" id="UP001161757">
    <property type="component" value="Unassembled WGS sequence"/>
</dbReference>
<organism evidence="2 3">
    <name type="scientific">Exophiala dermatitidis</name>
    <name type="common">Black yeast-like fungus</name>
    <name type="synonym">Wangiella dermatitidis</name>
    <dbReference type="NCBI Taxonomy" id="5970"/>
    <lineage>
        <taxon>Eukaryota</taxon>
        <taxon>Fungi</taxon>
        <taxon>Dikarya</taxon>
        <taxon>Ascomycota</taxon>
        <taxon>Pezizomycotina</taxon>
        <taxon>Eurotiomycetes</taxon>
        <taxon>Chaetothyriomycetidae</taxon>
        <taxon>Chaetothyriales</taxon>
        <taxon>Herpotrichiellaceae</taxon>
        <taxon>Exophiala</taxon>
    </lineage>
</organism>